<dbReference type="EMBL" id="JAINDJ010000004">
    <property type="protein sequence ID" value="KAG9450574.1"/>
    <property type="molecule type" value="Genomic_DNA"/>
</dbReference>
<evidence type="ECO:0000259" key="2">
    <source>
        <dbReference type="Pfam" id="PF10536"/>
    </source>
</evidence>
<accession>A0AAV7EPP6</accession>
<evidence type="ECO:0000313" key="3">
    <source>
        <dbReference type="EMBL" id="KAG9450574.1"/>
    </source>
</evidence>
<feature type="compositionally biased region" description="Basic residues" evidence="1">
    <location>
        <begin position="385"/>
        <end position="397"/>
    </location>
</feature>
<protein>
    <recommendedName>
        <fullName evidence="2">Aminotransferase-like plant mobile domain-containing protein</fullName>
    </recommendedName>
</protein>
<sequence>MELARVLLGVELPPEVFRGPICHFHGLEANSRSVPTPTEVGDTARRSARTSLLHLVGATIFSDGSARGVHMAYLTLFEDFEDAGRYNWGAATLAFLYRELAKACRTGVVGIAGCLTLMQLWAWERLHTGRPTLLEEPELQGGPLGSRWNVRRTNATNPGGNLVLYRTELDHQRSYQVTPPEDVEHVTRISRKGRAGEDWALYHRDYIARWEAREESVVMGSRAHTPRHAPSDYMRWYLGATRRFIAPPPTEPAMVYHPRGYTEEALPYTHHPRPTLAGDWTRSCRSVLHSLPLLEGAHVGGDVSHAGEPSLVVEPARERAPRQRRARRRPTAQTTTRVEDFDEVPAVLEPTMLDLPPEQTPDTEPSPPLEQPLEQLEEPEPSRHPPIRRIYTRRQKKAIGAPEPSFAL</sequence>
<dbReference type="PANTHER" id="PTHR46033">
    <property type="entry name" value="PROTEIN MAIN-LIKE 2"/>
    <property type="match status" value="1"/>
</dbReference>
<gene>
    <name evidence="3" type="ORF">H6P81_010539</name>
</gene>
<proteinExistence type="predicted"/>
<dbReference type="PANTHER" id="PTHR46033:SF8">
    <property type="entry name" value="PROTEIN MAINTENANCE OF MERISTEMS-LIKE"/>
    <property type="match status" value="1"/>
</dbReference>
<keyword evidence="4" id="KW-1185">Reference proteome</keyword>
<comment type="caution">
    <text evidence="3">The sequence shown here is derived from an EMBL/GenBank/DDBJ whole genome shotgun (WGS) entry which is preliminary data.</text>
</comment>
<dbReference type="GO" id="GO:0010073">
    <property type="term" value="P:meristem maintenance"/>
    <property type="evidence" value="ECO:0007669"/>
    <property type="project" value="InterPro"/>
</dbReference>
<evidence type="ECO:0000256" key="1">
    <source>
        <dbReference type="SAM" id="MobiDB-lite"/>
    </source>
</evidence>
<feature type="region of interest" description="Disordered" evidence="1">
    <location>
        <begin position="305"/>
        <end position="408"/>
    </location>
</feature>
<dbReference type="InterPro" id="IPR019557">
    <property type="entry name" value="AminoTfrase-like_pln_mobile"/>
</dbReference>
<organism evidence="3 4">
    <name type="scientific">Aristolochia fimbriata</name>
    <name type="common">White veined hardy Dutchman's pipe vine</name>
    <dbReference type="NCBI Taxonomy" id="158543"/>
    <lineage>
        <taxon>Eukaryota</taxon>
        <taxon>Viridiplantae</taxon>
        <taxon>Streptophyta</taxon>
        <taxon>Embryophyta</taxon>
        <taxon>Tracheophyta</taxon>
        <taxon>Spermatophyta</taxon>
        <taxon>Magnoliopsida</taxon>
        <taxon>Magnoliidae</taxon>
        <taxon>Piperales</taxon>
        <taxon>Aristolochiaceae</taxon>
        <taxon>Aristolochia</taxon>
    </lineage>
</organism>
<dbReference type="Pfam" id="PF10536">
    <property type="entry name" value="PMD"/>
    <property type="match status" value="1"/>
</dbReference>
<evidence type="ECO:0000313" key="4">
    <source>
        <dbReference type="Proteomes" id="UP000825729"/>
    </source>
</evidence>
<feature type="domain" description="Aminotransferase-like plant mobile" evidence="2">
    <location>
        <begin position="46"/>
        <end position="177"/>
    </location>
</feature>
<dbReference type="InterPro" id="IPR044824">
    <property type="entry name" value="MAIN-like"/>
</dbReference>
<name>A0AAV7EPP6_ARIFI</name>
<reference evidence="3 4" key="1">
    <citation type="submission" date="2021-07" db="EMBL/GenBank/DDBJ databases">
        <title>The Aristolochia fimbriata genome: insights into angiosperm evolution, floral development and chemical biosynthesis.</title>
        <authorList>
            <person name="Jiao Y."/>
        </authorList>
    </citation>
    <scope>NUCLEOTIDE SEQUENCE [LARGE SCALE GENOMIC DNA]</scope>
    <source>
        <strain evidence="3">IBCAS-2021</strain>
        <tissue evidence="3">Leaf</tissue>
    </source>
</reference>
<dbReference type="Proteomes" id="UP000825729">
    <property type="component" value="Unassembled WGS sequence"/>
</dbReference>
<dbReference type="AlphaFoldDB" id="A0AAV7EPP6"/>